<gene>
    <name evidence="2" type="ORF">IC617_05035</name>
</gene>
<dbReference type="PANTHER" id="PTHR43606:SF2">
    <property type="entry name" value="ALKALINE PHOSPHATASE FAMILY PROTEIN (AFU_ORTHOLOGUE AFUA_5G03860)"/>
    <property type="match status" value="1"/>
</dbReference>
<keyword evidence="3" id="KW-1185">Reference proteome</keyword>
<organism evidence="2 3">
    <name type="scientific">Neiella litorisoli</name>
    <dbReference type="NCBI Taxonomy" id="2771431"/>
    <lineage>
        <taxon>Bacteria</taxon>
        <taxon>Pseudomonadati</taxon>
        <taxon>Pseudomonadota</taxon>
        <taxon>Gammaproteobacteria</taxon>
        <taxon>Alteromonadales</taxon>
        <taxon>Echinimonadaceae</taxon>
        <taxon>Neiella</taxon>
    </lineage>
</organism>
<sequence>MTKQFSRRDALKILAAGVATTTAGCISRSGALNNNAFNKGAVSKDTTDRAPLTRTVVDGWRQRHNRVWLGGEYWANPMEDWRLIDGGAECIDNGGNRSVHLLTHQLVDPKQRFTITTRLQQLDVGSNDGGASIRIGVRSELNEYRSNVFAQNGVDAGVVGDELVIGNKRGKLNQAIADQAIELTLTGTPQVGSSALKLQVRLVSSNELIGELEHLLAAEDIVGNVAVVSNFTIPVVEYGDDAKTSEGRYRFSDWHLSGAAFNNKPEQKFGPILWTMYTLSDSRSEQGFVMSLSALTGPMGEQDNHQVELQVQQDGKWQSVGTATLDPDAWTATFRINNWNEKQQTPYRVIYREQLVDGSELPDIYEGVIKANPVGRPLRMAGLTCQNDYAFPYEPVANNVVKMDPDLVFFSGDQLYESHGGFGVVRAPAAPAILNYLRKFYQFGWAFGDAMRNQPTVCLPDDHDVLQGNLWGEGGSPMPERAIAEDTVDKTGGYIEPVRMVNAVHRTHTAHHMQPHDPTPAKRGMSVYYGEMIYGDVSFAIVADRQWKSGPEHLDIIVGTSGNDEEPNHFNPAFDDPSLSLLGERQEQFLQQWSEDWRGHKMKVLLSQTIFASLATHQWKADYYLKYDFDSNGWPASARNRAIEAIKASKALHLCGDTHLPSLSQYGVNQQRDSNWAFCTPAIAVGWQRWWLPDSVGLNNRNRPQHGLANTGEYLDSFGNKNYVYAVGNPVVSEARNRYVRAHERSSGFGFVSIDTDAKTYTLEAYKFMVDATDGKASNQFDGWPVTIHQQENTGANKLS</sequence>
<dbReference type="SUPFAM" id="SSF56300">
    <property type="entry name" value="Metallo-dependent phosphatases"/>
    <property type="match status" value="1"/>
</dbReference>
<name>A0A8J6UDX7_9GAMM</name>
<accession>A0A8J6UDX7</accession>
<dbReference type="PROSITE" id="PS51318">
    <property type="entry name" value="TAT"/>
    <property type="match status" value="1"/>
</dbReference>
<dbReference type="InterPro" id="IPR038607">
    <property type="entry name" value="PhoD-like_sf"/>
</dbReference>
<evidence type="ECO:0000313" key="3">
    <source>
        <dbReference type="Proteomes" id="UP000638014"/>
    </source>
</evidence>
<dbReference type="InterPro" id="IPR006311">
    <property type="entry name" value="TAT_signal"/>
</dbReference>
<dbReference type="InterPro" id="IPR029052">
    <property type="entry name" value="Metallo-depent_PP-like"/>
</dbReference>
<dbReference type="Pfam" id="PF09423">
    <property type="entry name" value="PhoD"/>
    <property type="match status" value="1"/>
</dbReference>
<dbReference type="AlphaFoldDB" id="A0A8J6UDX7"/>
<dbReference type="PROSITE" id="PS51257">
    <property type="entry name" value="PROKAR_LIPOPROTEIN"/>
    <property type="match status" value="1"/>
</dbReference>
<evidence type="ECO:0000259" key="1">
    <source>
        <dbReference type="Pfam" id="PF09423"/>
    </source>
</evidence>
<protein>
    <submittedName>
        <fullName evidence="2">Alkaline phosphatase D family protein</fullName>
    </submittedName>
</protein>
<dbReference type="InterPro" id="IPR018946">
    <property type="entry name" value="PhoD-like_MPP"/>
</dbReference>
<dbReference type="InterPro" id="IPR052900">
    <property type="entry name" value="Phospholipid_Metab_Enz"/>
</dbReference>
<comment type="caution">
    <text evidence="2">The sequence shown here is derived from an EMBL/GenBank/DDBJ whole genome shotgun (WGS) entry which is preliminary data.</text>
</comment>
<evidence type="ECO:0000313" key="2">
    <source>
        <dbReference type="EMBL" id="MBD1388784.1"/>
    </source>
</evidence>
<proteinExistence type="predicted"/>
<dbReference type="Proteomes" id="UP000638014">
    <property type="component" value="Unassembled WGS sequence"/>
</dbReference>
<dbReference type="EMBL" id="JACXAF010000005">
    <property type="protein sequence ID" value="MBD1388784.1"/>
    <property type="molecule type" value="Genomic_DNA"/>
</dbReference>
<dbReference type="Gene3D" id="3.60.21.70">
    <property type="entry name" value="PhoD-like phosphatase"/>
    <property type="match status" value="1"/>
</dbReference>
<feature type="domain" description="PhoD-like phosphatase metallophosphatase" evidence="1">
    <location>
        <begin position="383"/>
        <end position="684"/>
    </location>
</feature>
<dbReference type="RefSeq" id="WP_191143893.1">
    <property type="nucleotide sequence ID" value="NZ_JACXAF010000005.1"/>
</dbReference>
<dbReference type="PANTHER" id="PTHR43606">
    <property type="entry name" value="PHOSPHATASE, PUTATIVE (AFU_ORTHOLOGUE AFUA_6G08710)-RELATED"/>
    <property type="match status" value="1"/>
</dbReference>
<reference evidence="2" key="1">
    <citation type="submission" date="2020-09" db="EMBL/GenBank/DDBJ databases">
        <title>A novel bacterium of genus Neiella, isolated from South China Sea.</title>
        <authorList>
            <person name="Huang H."/>
            <person name="Mo K."/>
            <person name="Hu Y."/>
        </authorList>
    </citation>
    <scope>NUCLEOTIDE SEQUENCE</scope>
    <source>
        <strain evidence="2">HB171785</strain>
    </source>
</reference>